<evidence type="ECO:0000256" key="1">
    <source>
        <dbReference type="SAM" id="Coils"/>
    </source>
</evidence>
<feature type="compositionally biased region" description="Low complexity" evidence="2">
    <location>
        <begin position="24"/>
        <end position="36"/>
    </location>
</feature>
<dbReference type="EMBL" id="OY660865">
    <property type="protein sequence ID" value="CAJ1050929.1"/>
    <property type="molecule type" value="Genomic_DNA"/>
</dbReference>
<dbReference type="AlphaFoldDB" id="A0AAV1EQC7"/>
<feature type="coiled-coil region" evidence="1">
    <location>
        <begin position="42"/>
        <end position="80"/>
    </location>
</feature>
<evidence type="ECO:0000256" key="2">
    <source>
        <dbReference type="SAM" id="MobiDB-lite"/>
    </source>
</evidence>
<reference evidence="3" key="1">
    <citation type="submission" date="2023-08" db="EMBL/GenBank/DDBJ databases">
        <authorList>
            <person name="Alioto T."/>
            <person name="Alioto T."/>
            <person name="Gomez Garrido J."/>
        </authorList>
    </citation>
    <scope>NUCLEOTIDE SEQUENCE</scope>
</reference>
<name>A0AAV1EQC7_XYRNO</name>
<feature type="region of interest" description="Disordered" evidence="2">
    <location>
        <begin position="1"/>
        <end position="39"/>
    </location>
</feature>
<feature type="compositionally biased region" description="Polar residues" evidence="2">
    <location>
        <begin position="11"/>
        <end position="23"/>
    </location>
</feature>
<sequence>MPSSHCDDASQHNGKQSTASKSTKSYGSKKPSVSSSNMMVVQARAKAEVAKARAAFADKEKELKIETARIQAILEAMQEEKEMNAAITEAEILEAGMLEKECESQENAPLLVPLDQQLQRTADYVHDQAHIQPIHQAAQSDDKDTTFYLLPVAASQHDQLYQASGGVSPQQLAAPRQQWHGVQPADHGSQLRSSQPVAYQPHYESPVPANQGAGDQLNYLVEPAYGGQQVSQRSPQECLQENTY</sequence>
<evidence type="ECO:0000313" key="4">
    <source>
        <dbReference type="Proteomes" id="UP001178508"/>
    </source>
</evidence>
<accession>A0AAV1EQC7</accession>
<gene>
    <name evidence="3" type="ORF">XNOV1_A025031</name>
</gene>
<feature type="compositionally biased region" description="Basic and acidic residues" evidence="2">
    <location>
        <begin position="1"/>
        <end position="10"/>
    </location>
</feature>
<proteinExistence type="predicted"/>
<dbReference type="Proteomes" id="UP001178508">
    <property type="component" value="Chromosome 2"/>
</dbReference>
<keyword evidence="4" id="KW-1185">Reference proteome</keyword>
<keyword evidence="1" id="KW-0175">Coiled coil</keyword>
<feature type="region of interest" description="Disordered" evidence="2">
    <location>
        <begin position="164"/>
        <end position="216"/>
    </location>
</feature>
<organism evidence="3 4">
    <name type="scientific">Xyrichtys novacula</name>
    <name type="common">Pearly razorfish</name>
    <name type="synonym">Hemipteronotus novacula</name>
    <dbReference type="NCBI Taxonomy" id="13765"/>
    <lineage>
        <taxon>Eukaryota</taxon>
        <taxon>Metazoa</taxon>
        <taxon>Chordata</taxon>
        <taxon>Craniata</taxon>
        <taxon>Vertebrata</taxon>
        <taxon>Euteleostomi</taxon>
        <taxon>Actinopterygii</taxon>
        <taxon>Neopterygii</taxon>
        <taxon>Teleostei</taxon>
        <taxon>Neoteleostei</taxon>
        <taxon>Acanthomorphata</taxon>
        <taxon>Eupercaria</taxon>
        <taxon>Labriformes</taxon>
        <taxon>Labridae</taxon>
        <taxon>Xyrichtys</taxon>
    </lineage>
</organism>
<protein>
    <submittedName>
        <fullName evidence="3">Uncharacterized protein LOC113070757</fullName>
    </submittedName>
</protein>
<evidence type="ECO:0000313" key="3">
    <source>
        <dbReference type="EMBL" id="CAJ1050929.1"/>
    </source>
</evidence>